<dbReference type="PANTHER" id="PTHR48408:SF1">
    <property type="entry name" value="XYLOSE ISOMERASE"/>
    <property type="match status" value="1"/>
</dbReference>
<evidence type="ECO:0000256" key="4">
    <source>
        <dbReference type="ARBA" id="ARBA00022723"/>
    </source>
</evidence>
<comment type="catalytic activity">
    <reaction evidence="7">
        <text>alpha-D-xylose = alpha-D-xylulofuranose</text>
        <dbReference type="Rhea" id="RHEA:22816"/>
        <dbReference type="ChEBI" id="CHEBI:28518"/>
        <dbReference type="ChEBI" id="CHEBI:188998"/>
        <dbReference type="EC" id="5.3.1.5"/>
    </reaction>
</comment>
<dbReference type="PANTHER" id="PTHR48408">
    <property type="match status" value="1"/>
</dbReference>
<accession>A0ABR0D8F5</accession>
<evidence type="ECO:0000313" key="10">
    <source>
        <dbReference type="Proteomes" id="UP001291926"/>
    </source>
</evidence>
<sequence length="215" mass="24255">MESAKFLLLLISLNAISNIVVKIYLFALMNFEFVTYIFILGFFNELLCDSEIQLKLLQTAAGPPTCPADIGSDCATGSGEWEGEFFPNIPKIKYEGPTSKNPLSFKWYNAEEVILGKKMKDWMRFSVAFWHTFRGTGGDPFGAPTKVWPWEDGTNSLSMAKRRMRANFEFIEKLGVDLWCFHDRDIAPDGKTIEEANANLDEVVALAKELQVTSC</sequence>
<dbReference type="EMBL" id="JAYDYQ010002533">
    <property type="protein sequence ID" value="KAK4485561.1"/>
    <property type="molecule type" value="Genomic_DNA"/>
</dbReference>
<dbReference type="SUPFAM" id="SSF51658">
    <property type="entry name" value="Xylose isomerase-like"/>
    <property type="match status" value="1"/>
</dbReference>
<keyword evidence="3" id="KW-0859">Xylose metabolism</keyword>
<keyword evidence="6" id="KW-0119">Carbohydrate metabolism</keyword>
<dbReference type="Gene3D" id="3.20.20.150">
    <property type="entry name" value="Divalent-metal-dependent TIM barrel enzymes"/>
    <property type="match status" value="1"/>
</dbReference>
<dbReference type="PROSITE" id="PS51415">
    <property type="entry name" value="XYLOSE_ISOMERASE"/>
    <property type="match status" value="1"/>
</dbReference>
<evidence type="ECO:0000256" key="3">
    <source>
        <dbReference type="ARBA" id="ARBA00022629"/>
    </source>
</evidence>
<dbReference type="EC" id="5.3.1.5" evidence="2"/>
<proteinExistence type="inferred from homology"/>
<gene>
    <name evidence="8" type="ORF">RD792_008202</name>
    <name evidence="9" type="ORF">RD792_008204</name>
</gene>
<keyword evidence="10" id="KW-1185">Reference proteome</keyword>
<evidence type="ECO:0000256" key="6">
    <source>
        <dbReference type="ARBA" id="ARBA00023277"/>
    </source>
</evidence>
<evidence type="ECO:0000313" key="8">
    <source>
        <dbReference type="EMBL" id="KAK4485559.1"/>
    </source>
</evidence>
<keyword evidence="4" id="KW-0479">Metal-binding</keyword>
<comment type="caution">
    <text evidence="8">The sequence shown here is derived from an EMBL/GenBank/DDBJ whole genome shotgun (WGS) entry which is preliminary data.</text>
</comment>
<protein>
    <recommendedName>
        <fullName evidence="2">xylose isomerase</fullName>
        <ecNumber evidence="2">5.3.1.5</ecNumber>
    </recommendedName>
</protein>
<organism evidence="8 10">
    <name type="scientific">Penstemon davidsonii</name>
    <dbReference type="NCBI Taxonomy" id="160366"/>
    <lineage>
        <taxon>Eukaryota</taxon>
        <taxon>Viridiplantae</taxon>
        <taxon>Streptophyta</taxon>
        <taxon>Embryophyta</taxon>
        <taxon>Tracheophyta</taxon>
        <taxon>Spermatophyta</taxon>
        <taxon>Magnoliopsida</taxon>
        <taxon>eudicotyledons</taxon>
        <taxon>Gunneridae</taxon>
        <taxon>Pentapetalae</taxon>
        <taxon>asterids</taxon>
        <taxon>lamiids</taxon>
        <taxon>Lamiales</taxon>
        <taxon>Plantaginaceae</taxon>
        <taxon>Cheloneae</taxon>
        <taxon>Penstemon</taxon>
    </lineage>
</organism>
<dbReference type="Proteomes" id="UP001291926">
    <property type="component" value="Unassembled WGS sequence"/>
</dbReference>
<dbReference type="EMBL" id="JAYDYQ010002533">
    <property type="protein sequence ID" value="KAK4485559.1"/>
    <property type="molecule type" value="Genomic_DNA"/>
</dbReference>
<name>A0ABR0D8F5_9LAMI</name>
<reference evidence="8 10" key="1">
    <citation type="journal article" date="2023" name="bioRxiv">
        <title>Genome report: Whole genome sequence and annotation of Penstemon davidsonii.</title>
        <authorList>
            <person name="Ostevik K.L."/>
            <person name="Alabady M."/>
            <person name="Zhang M."/>
            <person name="Rausher M.D."/>
        </authorList>
    </citation>
    <scope>NUCLEOTIDE SEQUENCE [LARGE SCALE GENOMIC DNA]</scope>
    <source>
        <strain evidence="8">DNT005</strain>
        <tissue evidence="8">Whole leaf</tissue>
    </source>
</reference>
<reference evidence="8" key="2">
    <citation type="submission" date="2023-12" db="EMBL/GenBank/DDBJ databases">
        <authorList>
            <person name="Ostevik K."/>
            <person name="Alabady M."/>
            <person name="Zhang M."/>
            <person name="Rausher M."/>
        </authorList>
    </citation>
    <scope>NUCLEOTIDE SEQUENCE</scope>
    <source>
        <strain evidence="8">DNT005</strain>
        <tissue evidence="8">Whole leaf</tissue>
    </source>
</reference>
<evidence type="ECO:0000256" key="2">
    <source>
        <dbReference type="ARBA" id="ARBA00011958"/>
    </source>
</evidence>
<evidence type="ECO:0000313" key="9">
    <source>
        <dbReference type="EMBL" id="KAK4485561.1"/>
    </source>
</evidence>
<evidence type="ECO:0000256" key="5">
    <source>
        <dbReference type="ARBA" id="ARBA00023235"/>
    </source>
</evidence>
<evidence type="ECO:0000256" key="1">
    <source>
        <dbReference type="ARBA" id="ARBA00005765"/>
    </source>
</evidence>
<comment type="similarity">
    <text evidence="1">Belongs to the xylose isomerase family.</text>
</comment>
<evidence type="ECO:0000256" key="7">
    <source>
        <dbReference type="ARBA" id="ARBA00033659"/>
    </source>
</evidence>
<dbReference type="InterPro" id="IPR036237">
    <property type="entry name" value="Xyl_isomerase-like_sf"/>
</dbReference>
<dbReference type="InterPro" id="IPR001998">
    <property type="entry name" value="Xylose_isomerase"/>
</dbReference>
<keyword evidence="5" id="KW-0413">Isomerase</keyword>